<evidence type="ECO:0000256" key="2">
    <source>
        <dbReference type="ARBA" id="ARBA00009796"/>
    </source>
</evidence>
<dbReference type="InterPro" id="IPR013766">
    <property type="entry name" value="Thioredoxin_domain"/>
</dbReference>
<dbReference type="OrthoDB" id="9812811at2"/>
<name>A0A1H6GWB4_MAGFU</name>
<feature type="active site" description="Cysteine sulfenic acid (-SOH) intermediate; for peroxidase activity" evidence="10">
    <location>
        <position position="58"/>
    </location>
</feature>
<evidence type="ECO:0000313" key="13">
    <source>
        <dbReference type="Proteomes" id="UP000182983"/>
    </source>
</evidence>
<dbReference type="InterPro" id="IPR036249">
    <property type="entry name" value="Thioredoxin-like_sf"/>
</dbReference>
<proteinExistence type="inferred from homology"/>
<dbReference type="RefSeq" id="WP_074765280.1">
    <property type="nucleotide sequence ID" value="NZ_FNWO01000002.1"/>
</dbReference>
<evidence type="ECO:0000256" key="7">
    <source>
        <dbReference type="ARBA" id="ARBA00023284"/>
    </source>
</evidence>
<dbReference type="GO" id="GO:0042744">
    <property type="term" value="P:hydrogen peroxide catabolic process"/>
    <property type="evidence" value="ECO:0007669"/>
    <property type="project" value="TreeGrafter"/>
</dbReference>
<keyword evidence="7" id="KW-0676">Redox-active center</keyword>
<keyword evidence="5" id="KW-0560">Oxidoreductase</keyword>
<evidence type="ECO:0000259" key="11">
    <source>
        <dbReference type="PROSITE" id="PS51352"/>
    </source>
</evidence>
<dbReference type="GO" id="GO:0006979">
    <property type="term" value="P:response to oxidative stress"/>
    <property type="evidence" value="ECO:0007669"/>
    <property type="project" value="TreeGrafter"/>
</dbReference>
<dbReference type="PANTHER" id="PTHR10681:SF128">
    <property type="entry name" value="THIOREDOXIN-DEPENDENT PEROXIDE REDUCTASE, MITOCHONDRIAL"/>
    <property type="match status" value="1"/>
</dbReference>
<dbReference type="InterPro" id="IPR019479">
    <property type="entry name" value="Peroxiredoxin_C"/>
</dbReference>
<feature type="domain" description="Thioredoxin" evidence="11">
    <location>
        <begin position="10"/>
        <end position="170"/>
    </location>
</feature>
<dbReference type="GO" id="GO:0008379">
    <property type="term" value="F:thioredoxin peroxidase activity"/>
    <property type="evidence" value="ECO:0007669"/>
    <property type="project" value="TreeGrafter"/>
</dbReference>
<gene>
    <name evidence="12" type="ORF">SAMN04244559_00523</name>
</gene>
<evidence type="ECO:0000256" key="4">
    <source>
        <dbReference type="ARBA" id="ARBA00022559"/>
    </source>
</evidence>
<evidence type="ECO:0000256" key="10">
    <source>
        <dbReference type="PIRSR" id="PIRSR000239-1"/>
    </source>
</evidence>
<dbReference type="PIRSF" id="PIRSF000239">
    <property type="entry name" value="AHPC"/>
    <property type="match status" value="1"/>
</dbReference>
<comment type="similarity">
    <text evidence="2">Belongs to the peroxiredoxin family. AhpC/Prx1 subfamily.</text>
</comment>
<evidence type="ECO:0000256" key="9">
    <source>
        <dbReference type="ARBA" id="ARBA00037420"/>
    </source>
</evidence>
<reference evidence="13" key="1">
    <citation type="submission" date="2016-10" db="EMBL/GenBank/DDBJ databases">
        <authorList>
            <person name="Varghese N."/>
            <person name="Submissions S."/>
        </authorList>
    </citation>
    <scope>NUCLEOTIDE SEQUENCE [LARGE SCALE GENOMIC DNA]</scope>
    <source>
        <strain evidence="13">DSM 13234</strain>
    </source>
</reference>
<keyword evidence="13" id="KW-1185">Reference proteome</keyword>
<sequence length="207" mass="22310">MSEAIAAPSVLVGHSAPDFTAAAVLPDNEIDEAFNLKSYLKGSYGVLFFYPLDFTFVCPSEILAHDHRAAAFAERNTKLIAVSVDSQFTHLAWRNTPVEKGGLGQVRFPLVADLTKQIARDYGVLLPGGVALRGTFLIDKNGVVQSQHVNNLPLGRNVDEALRLVDALQFHEEHGEVCPAGWVKGKAGMKADSKGVADYLATHGAEL</sequence>
<dbReference type="Pfam" id="PF10417">
    <property type="entry name" value="1-cysPrx_C"/>
    <property type="match status" value="1"/>
</dbReference>
<dbReference type="InterPro" id="IPR050217">
    <property type="entry name" value="Peroxiredoxin"/>
</dbReference>
<dbReference type="Pfam" id="PF00578">
    <property type="entry name" value="AhpC-TSA"/>
    <property type="match status" value="1"/>
</dbReference>
<evidence type="ECO:0000256" key="5">
    <source>
        <dbReference type="ARBA" id="ARBA00023002"/>
    </source>
</evidence>
<keyword evidence="6" id="KW-1015">Disulfide bond</keyword>
<keyword evidence="4" id="KW-0575">Peroxidase</keyword>
<evidence type="ECO:0000256" key="8">
    <source>
        <dbReference type="ARBA" id="ARBA00032824"/>
    </source>
</evidence>
<comment type="function">
    <text evidence="9">Thiol-specific peroxidase that catalyzes the reduction of hydrogen peroxide and organic hydroperoxides to water and alcohols, respectively. Plays a role in cell protection against oxidative stress by detoxifying peroxides.</text>
</comment>
<dbReference type="Proteomes" id="UP000182983">
    <property type="component" value="Unassembled WGS sequence"/>
</dbReference>
<dbReference type="GO" id="GO:0045454">
    <property type="term" value="P:cell redox homeostasis"/>
    <property type="evidence" value="ECO:0007669"/>
    <property type="project" value="TreeGrafter"/>
</dbReference>
<dbReference type="CDD" id="cd03015">
    <property type="entry name" value="PRX_Typ2cys"/>
    <property type="match status" value="1"/>
</dbReference>
<dbReference type="FunFam" id="3.40.30.10:FF:000002">
    <property type="entry name" value="Alkyl hydroperoxide reductase C"/>
    <property type="match status" value="1"/>
</dbReference>
<organism evidence="12 13">
    <name type="scientific">Magnetospirillum fulvum</name>
    <name type="common">Rhodospirillum fulvum</name>
    <dbReference type="NCBI Taxonomy" id="1082"/>
    <lineage>
        <taxon>Bacteria</taxon>
        <taxon>Pseudomonadati</taxon>
        <taxon>Pseudomonadota</taxon>
        <taxon>Alphaproteobacteria</taxon>
        <taxon>Rhodospirillales</taxon>
        <taxon>Rhodospirillaceae</taxon>
        <taxon>Magnetospirillum</taxon>
    </lineage>
</organism>
<evidence type="ECO:0000313" key="12">
    <source>
        <dbReference type="EMBL" id="SEH27496.1"/>
    </source>
</evidence>
<accession>A0A1H6GWB4</accession>
<evidence type="ECO:0000256" key="1">
    <source>
        <dbReference type="ARBA" id="ARBA00004496"/>
    </source>
</evidence>
<evidence type="ECO:0000256" key="3">
    <source>
        <dbReference type="ARBA" id="ARBA00022490"/>
    </source>
</evidence>
<protein>
    <recommendedName>
        <fullName evidence="8">Thioredoxin peroxidase</fullName>
    </recommendedName>
</protein>
<dbReference type="GO" id="GO:0005829">
    <property type="term" value="C:cytosol"/>
    <property type="evidence" value="ECO:0007669"/>
    <property type="project" value="TreeGrafter"/>
</dbReference>
<dbReference type="InterPro" id="IPR000866">
    <property type="entry name" value="AhpC/TSA"/>
</dbReference>
<dbReference type="Gene3D" id="3.40.30.10">
    <property type="entry name" value="Glutaredoxin"/>
    <property type="match status" value="1"/>
</dbReference>
<dbReference type="PANTHER" id="PTHR10681">
    <property type="entry name" value="THIOREDOXIN PEROXIDASE"/>
    <property type="match status" value="1"/>
</dbReference>
<dbReference type="GO" id="GO:0033554">
    <property type="term" value="P:cellular response to stress"/>
    <property type="evidence" value="ECO:0007669"/>
    <property type="project" value="TreeGrafter"/>
</dbReference>
<keyword evidence="3" id="KW-0963">Cytoplasm</keyword>
<evidence type="ECO:0000256" key="6">
    <source>
        <dbReference type="ARBA" id="ARBA00023157"/>
    </source>
</evidence>
<dbReference type="InterPro" id="IPR024706">
    <property type="entry name" value="Peroxiredoxin_AhpC-typ"/>
</dbReference>
<comment type="subcellular location">
    <subcellularLocation>
        <location evidence="1">Cytoplasm</location>
    </subcellularLocation>
</comment>
<dbReference type="EMBL" id="FNWO01000002">
    <property type="protein sequence ID" value="SEH27496.1"/>
    <property type="molecule type" value="Genomic_DNA"/>
</dbReference>
<dbReference type="SUPFAM" id="SSF52833">
    <property type="entry name" value="Thioredoxin-like"/>
    <property type="match status" value="1"/>
</dbReference>
<dbReference type="AlphaFoldDB" id="A0A1H6GWB4"/>
<dbReference type="PROSITE" id="PS51352">
    <property type="entry name" value="THIOREDOXIN_2"/>
    <property type="match status" value="1"/>
</dbReference>